<dbReference type="EMBL" id="CP031023">
    <property type="protein sequence ID" value="AZA16076.1"/>
    <property type="molecule type" value="Genomic_DNA"/>
</dbReference>
<dbReference type="Proteomes" id="UP001200334">
    <property type="component" value="Unassembled WGS sequence"/>
</dbReference>
<gene>
    <name evidence="1" type="ORF">DQL93_05640</name>
    <name evidence="2" type="ORF">LOB85_07215</name>
</gene>
<reference evidence="1" key="1">
    <citation type="submission" date="2018-07" db="EMBL/GenBank/DDBJ databases">
        <authorList>
            <person name="Somerville V."/>
        </authorList>
    </citation>
    <scope>NUCLEOTIDE SEQUENCE</scope>
    <source>
        <strain evidence="1">NWC_2_2</strain>
    </source>
</reference>
<accession>A0A381KW28</accession>
<organism evidence="1">
    <name type="scientific">Lactobacillus delbrueckii subsp. lactis</name>
    <dbReference type="NCBI Taxonomy" id="29397"/>
    <lineage>
        <taxon>Bacteria</taxon>
        <taxon>Bacillati</taxon>
        <taxon>Bacillota</taxon>
        <taxon>Bacilli</taxon>
        <taxon>Lactobacillales</taxon>
        <taxon>Lactobacillaceae</taxon>
        <taxon>Lactobacillus</taxon>
    </lineage>
</organism>
<dbReference type="RefSeq" id="WP_016396579.1">
    <property type="nucleotide sequence ID" value="NZ_CP046131.1"/>
</dbReference>
<proteinExistence type="predicted"/>
<keyword evidence="1" id="KW-0489">Methyltransferase</keyword>
<evidence type="ECO:0000313" key="2">
    <source>
        <dbReference type="EMBL" id="MCD5563894.1"/>
    </source>
</evidence>
<dbReference type="GO" id="GO:0032259">
    <property type="term" value="P:methylation"/>
    <property type="evidence" value="ECO:0007669"/>
    <property type="project" value="UniProtKB-KW"/>
</dbReference>
<name>A0A381KW28_LACDL</name>
<dbReference type="AlphaFoldDB" id="A0A381KW28"/>
<evidence type="ECO:0000313" key="3">
    <source>
        <dbReference type="Proteomes" id="UP001200334"/>
    </source>
</evidence>
<protein>
    <submittedName>
        <fullName evidence="1">SAM-dependent methyltransferase</fullName>
    </submittedName>
</protein>
<keyword evidence="1" id="KW-0808">Transferase</keyword>
<dbReference type="EMBL" id="JAJNUY010000032">
    <property type="protein sequence ID" value="MCD5563894.1"/>
    <property type="molecule type" value="Genomic_DNA"/>
</dbReference>
<reference evidence="2 3" key="2">
    <citation type="submission" date="2021-12" db="EMBL/GenBank/DDBJ databases">
        <title>Antimicrobial susceptibility of Lactobacillus delbrueckii subsp. lactis obtained from milk products and other habitats.</title>
        <authorList>
            <person name="Shani N."/>
        </authorList>
    </citation>
    <scope>NUCLEOTIDE SEQUENCE [LARGE SCALE GENOMIC DNA]</scope>
    <source>
        <strain evidence="2 3">FAM 21755</strain>
    </source>
</reference>
<evidence type="ECO:0000313" key="1">
    <source>
        <dbReference type="EMBL" id="AZA16076.1"/>
    </source>
</evidence>
<dbReference type="GO" id="GO:0008168">
    <property type="term" value="F:methyltransferase activity"/>
    <property type="evidence" value="ECO:0007669"/>
    <property type="project" value="UniProtKB-KW"/>
</dbReference>
<sequence length="246" mass="28154">MTQFIEKISALAKEFADPELGRQVQEIKMIDECVSSQRMLLFAPDRLGISDDRFAELTWELPDSQIKDLRVLNNLLNNVRQYLSLEYGIWSLPNMETAQLFKNELGIETALEVMAGNAYWSKALSEAGIQVWATDSLEWSRSSKTGKKPFYPVENLPADQAVMKYATCDMILCSWAPNFGQADLELIAAKQHYAPAARLFFIGEKGVTNSPEFWTRKHFAKSSELRKINRSFKSYDFIKEKFIEVS</sequence>